<sequence>MVFLLGLSGLLGALTQARNATGQARRYMQATDIANDLLEQIQLWPATDTRLTPTTAGVCKDDPLDKVGALSQPKGSAAYSAYAACLRSDADLKASGRSWAGLTNPTFMDELGSQGTPTQYERYYMILSKEVRENVQWLQIWVKVRYEDPDGVRVVTVQGMRVVM</sequence>
<evidence type="ECO:0000313" key="1">
    <source>
        <dbReference type="EMBL" id="OJH42134.1"/>
    </source>
</evidence>
<dbReference type="EMBL" id="MPIN01000001">
    <property type="protein sequence ID" value="OJH42134.1"/>
    <property type="molecule type" value="Genomic_DNA"/>
</dbReference>
<accession>A0A1L9BIK2</accession>
<proteinExistence type="predicted"/>
<reference evidence="2" key="1">
    <citation type="submission" date="2016-11" db="EMBL/GenBank/DDBJ databases">
        <authorList>
            <person name="Shukria A."/>
            <person name="Stevens D.C."/>
        </authorList>
    </citation>
    <scope>NUCLEOTIDE SEQUENCE [LARGE SCALE GENOMIC DNA]</scope>
    <source>
        <strain evidence="2">Cbfe23</strain>
    </source>
</reference>
<gene>
    <name evidence="1" type="ORF">BON30_02645</name>
</gene>
<evidence type="ECO:0000313" key="2">
    <source>
        <dbReference type="Proteomes" id="UP000182229"/>
    </source>
</evidence>
<reference evidence="1 2" key="2">
    <citation type="submission" date="2016-12" db="EMBL/GenBank/DDBJ databases">
        <title>Draft Genome Sequence of Cystobacter ferrugineus Strain Cbfe23.</title>
        <authorList>
            <person name="Akbar S."/>
            <person name="Dowd S.E."/>
            <person name="Stevens D.C."/>
        </authorList>
    </citation>
    <scope>NUCLEOTIDE SEQUENCE [LARGE SCALE GENOMIC DNA]</scope>
    <source>
        <strain evidence="1 2">Cbfe23</strain>
    </source>
</reference>
<dbReference type="Proteomes" id="UP000182229">
    <property type="component" value="Unassembled WGS sequence"/>
</dbReference>
<protein>
    <recommendedName>
        <fullName evidence="3">PilX/PilW C-terminal domain-containing protein</fullName>
    </recommendedName>
</protein>
<keyword evidence="2" id="KW-1185">Reference proteome</keyword>
<dbReference type="AlphaFoldDB" id="A0A1L9BIK2"/>
<comment type="caution">
    <text evidence="1">The sequence shown here is derived from an EMBL/GenBank/DDBJ whole genome shotgun (WGS) entry which is preliminary data.</text>
</comment>
<name>A0A1L9BIK2_9BACT</name>
<dbReference type="STRING" id="83449.BON30_02645"/>
<organism evidence="1 2">
    <name type="scientific">Cystobacter ferrugineus</name>
    <dbReference type="NCBI Taxonomy" id="83449"/>
    <lineage>
        <taxon>Bacteria</taxon>
        <taxon>Pseudomonadati</taxon>
        <taxon>Myxococcota</taxon>
        <taxon>Myxococcia</taxon>
        <taxon>Myxococcales</taxon>
        <taxon>Cystobacterineae</taxon>
        <taxon>Archangiaceae</taxon>
        <taxon>Cystobacter</taxon>
    </lineage>
</organism>
<evidence type="ECO:0008006" key="3">
    <source>
        <dbReference type="Google" id="ProtNLM"/>
    </source>
</evidence>